<comment type="caution">
    <text evidence="1">The sequence shown here is derived from an EMBL/GenBank/DDBJ whole genome shotgun (WGS) entry which is preliminary data.</text>
</comment>
<dbReference type="Proteomes" id="UP001367030">
    <property type="component" value="Unassembled WGS sequence"/>
</dbReference>
<accession>A0ABU8XIW7</accession>
<protein>
    <submittedName>
        <fullName evidence="1">Uncharacterized protein</fullName>
    </submittedName>
</protein>
<evidence type="ECO:0000313" key="1">
    <source>
        <dbReference type="EMBL" id="MEJ8859649.1"/>
    </source>
</evidence>
<dbReference type="EMBL" id="JBBKZS010000033">
    <property type="protein sequence ID" value="MEJ8859649.1"/>
    <property type="molecule type" value="Genomic_DNA"/>
</dbReference>
<gene>
    <name evidence="1" type="ORF">WKW79_34170</name>
</gene>
<sequence length="84" mass="9473">MDTMGASQLYAKAILAALREVPTSEEIAGLEYRHVAFAVYCLRRGRGEGMPCLERYLEPLFEANETDAAYAGYQWIRSCFGEDE</sequence>
<proteinExistence type="predicted"/>
<name>A0ABU8XIW7_9BURK</name>
<reference evidence="1 2" key="1">
    <citation type="submission" date="2024-03" db="EMBL/GenBank/DDBJ databases">
        <title>Novel species of the genus Variovorax.</title>
        <authorList>
            <person name="Liu Q."/>
            <person name="Xin Y.-H."/>
        </authorList>
    </citation>
    <scope>NUCLEOTIDE SEQUENCE [LARGE SCALE GENOMIC DNA]</scope>
    <source>
        <strain evidence="1 2">KACC 18901</strain>
    </source>
</reference>
<dbReference type="RefSeq" id="WP_340339686.1">
    <property type="nucleotide sequence ID" value="NZ_JBBKZS010000033.1"/>
</dbReference>
<keyword evidence="2" id="KW-1185">Reference proteome</keyword>
<organism evidence="1 2">
    <name type="scientific">Variovorax robiniae</name>
    <dbReference type="NCBI Taxonomy" id="1836199"/>
    <lineage>
        <taxon>Bacteria</taxon>
        <taxon>Pseudomonadati</taxon>
        <taxon>Pseudomonadota</taxon>
        <taxon>Betaproteobacteria</taxon>
        <taxon>Burkholderiales</taxon>
        <taxon>Comamonadaceae</taxon>
        <taxon>Variovorax</taxon>
    </lineage>
</organism>
<evidence type="ECO:0000313" key="2">
    <source>
        <dbReference type="Proteomes" id="UP001367030"/>
    </source>
</evidence>